<organism evidence="9 12">
    <name type="scientific">Pseudoduganella plicata</name>
    <dbReference type="NCBI Taxonomy" id="321984"/>
    <lineage>
        <taxon>Bacteria</taxon>
        <taxon>Pseudomonadati</taxon>
        <taxon>Pseudomonadota</taxon>
        <taxon>Betaproteobacteria</taxon>
        <taxon>Burkholderiales</taxon>
        <taxon>Oxalobacteraceae</taxon>
        <taxon>Telluria group</taxon>
        <taxon>Pseudoduganella</taxon>
    </lineage>
</organism>
<dbReference type="PANTHER" id="PTHR23305">
    <property type="entry name" value="OBG GTPASE FAMILY"/>
    <property type="match status" value="1"/>
</dbReference>
<reference evidence="9" key="1">
    <citation type="journal article" date="2014" name="Int. J. Syst. Evol. Microbiol.">
        <title>Complete genome sequence of Corynebacterium casei LMG S-19264T (=DSM 44701T), isolated from a smear-ripened cheese.</title>
        <authorList>
            <consortium name="US DOE Joint Genome Institute (JGI-PGF)"/>
            <person name="Walter F."/>
            <person name="Albersmeier A."/>
            <person name="Kalinowski J."/>
            <person name="Ruckert C."/>
        </authorList>
    </citation>
    <scope>NUCLEOTIDE SEQUENCE</scope>
    <source>
        <strain evidence="9">KCTC 12344</strain>
    </source>
</reference>
<dbReference type="GO" id="GO:0005525">
    <property type="term" value="F:GTP binding"/>
    <property type="evidence" value="ECO:0007669"/>
    <property type="project" value="InterPro"/>
</dbReference>
<dbReference type="InterPro" id="IPR027417">
    <property type="entry name" value="P-loop_NTPase"/>
</dbReference>
<dbReference type="NCBIfam" id="TIGR00092">
    <property type="entry name" value="redox-regulated ATPase YchF"/>
    <property type="match status" value="1"/>
</dbReference>
<dbReference type="InterPro" id="IPR041706">
    <property type="entry name" value="YchF_N"/>
</dbReference>
<dbReference type="InterPro" id="IPR023192">
    <property type="entry name" value="TGS-like_dom_sf"/>
</dbReference>
<dbReference type="PROSITE" id="PS51880">
    <property type="entry name" value="TGS"/>
    <property type="match status" value="1"/>
</dbReference>
<feature type="domain" description="OBG-type G" evidence="7">
    <location>
        <begin position="3"/>
        <end position="256"/>
    </location>
</feature>
<dbReference type="Pfam" id="PF01926">
    <property type="entry name" value="MMR_HSR1"/>
    <property type="match status" value="1"/>
</dbReference>
<evidence type="ECO:0000256" key="4">
    <source>
        <dbReference type="ARBA" id="ARBA00022840"/>
    </source>
</evidence>
<dbReference type="Gene3D" id="1.10.150.300">
    <property type="entry name" value="TGS-like domain"/>
    <property type="match status" value="1"/>
</dbReference>
<keyword evidence="4 6" id="KW-0067">ATP-binding</keyword>
<dbReference type="InterPro" id="IPR012676">
    <property type="entry name" value="TGS-like"/>
</dbReference>
<dbReference type="EMBL" id="CP038026">
    <property type="protein sequence ID" value="QBQ38005.1"/>
    <property type="molecule type" value="Genomic_DNA"/>
</dbReference>
<dbReference type="PROSITE" id="PS51710">
    <property type="entry name" value="G_OBG"/>
    <property type="match status" value="1"/>
</dbReference>
<dbReference type="PRINTS" id="PR00326">
    <property type="entry name" value="GTP1OBG"/>
</dbReference>
<dbReference type="GO" id="GO:0043023">
    <property type="term" value="F:ribosomal large subunit binding"/>
    <property type="evidence" value="ECO:0007669"/>
    <property type="project" value="UniProtKB-UniRule"/>
</dbReference>
<keyword evidence="5" id="KW-0460">Magnesium</keyword>
<feature type="binding site" evidence="6">
    <location>
        <begin position="12"/>
        <end position="17"/>
    </location>
    <ligand>
        <name>ATP</name>
        <dbReference type="ChEBI" id="CHEBI:30616"/>
    </ligand>
</feature>
<dbReference type="GO" id="GO:0016887">
    <property type="term" value="F:ATP hydrolysis activity"/>
    <property type="evidence" value="ECO:0007669"/>
    <property type="project" value="UniProtKB-UniRule"/>
</dbReference>
<evidence type="ECO:0000256" key="2">
    <source>
        <dbReference type="ARBA" id="ARBA00022723"/>
    </source>
</evidence>
<dbReference type="InterPro" id="IPR013029">
    <property type="entry name" value="YchF_C"/>
</dbReference>
<evidence type="ECO:0000313" key="10">
    <source>
        <dbReference type="EMBL" id="QBQ38005.1"/>
    </source>
</evidence>
<dbReference type="InterPro" id="IPR031167">
    <property type="entry name" value="G_OBG"/>
</dbReference>
<evidence type="ECO:0000313" key="12">
    <source>
        <dbReference type="Proteomes" id="UP000619512"/>
    </source>
</evidence>
<feature type="domain" description="TGS" evidence="8">
    <location>
        <begin position="278"/>
        <end position="361"/>
    </location>
</feature>
<evidence type="ECO:0000313" key="11">
    <source>
        <dbReference type="Proteomes" id="UP000294359"/>
    </source>
</evidence>
<dbReference type="PANTHER" id="PTHR23305:SF18">
    <property type="entry name" value="OBG-TYPE G DOMAIN-CONTAINING PROTEIN"/>
    <property type="match status" value="1"/>
</dbReference>
<keyword evidence="11" id="KW-1185">Reference proteome</keyword>
<dbReference type="Gene3D" id="3.40.50.300">
    <property type="entry name" value="P-loop containing nucleotide triphosphate hydrolases"/>
    <property type="match status" value="1"/>
</dbReference>
<gene>
    <name evidence="6 9" type="primary">ychF</name>
    <name evidence="10" type="ORF">E1742_18800</name>
    <name evidence="9" type="ORF">GCM10007388_41860</name>
</gene>
<dbReference type="Gene3D" id="3.10.20.30">
    <property type="match status" value="1"/>
</dbReference>
<comment type="cofactor">
    <cofactor evidence="1">
        <name>Mg(2+)</name>
        <dbReference type="ChEBI" id="CHEBI:18420"/>
    </cofactor>
</comment>
<dbReference type="FunFam" id="1.10.150.300:FF:000001">
    <property type="entry name" value="Ribosome-binding ATPase YchF"/>
    <property type="match status" value="1"/>
</dbReference>
<dbReference type="InterPro" id="IPR004396">
    <property type="entry name" value="ATPase_YchF/OLA1"/>
</dbReference>
<protein>
    <recommendedName>
        <fullName evidence="6">Ribosome-binding ATPase YchF</fullName>
    </recommendedName>
</protein>
<evidence type="ECO:0000313" key="9">
    <source>
        <dbReference type="EMBL" id="GGZ03763.1"/>
    </source>
</evidence>
<dbReference type="OrthoDB" id="9810373at2"/>
<sequence length="363" mass="39075">MSLKCGIVGLPNVGKSTLFNALTKAGIPAENYPFCTIEPNVGVVEVPDPRLKQLAEIVKPERIVNAIVEFVDIAGLVAGASQGEGLGNQFLAHIRETDAIVNVVRCFEDENVIHVAGKVSPLDDIAVIQTELALADMGTVEKAIHRENKKARSGDKDAAKLVALLERIMPALNDATPVRALGLTEDEMAIIKPLCLITAKPAMYVANVSDSGFTNNPLLDQLTEYAKSQNAPIVAICAAIEAEIADLEDEDKQAFLADMGMDEPGLDRLIRAGFKLLGLQTYFTAGVKEVRAWTIHVGDTAPQAAGVIHTDFERGFIRAQTIAFDDFIAYKGEAGAKEAGKMRAEGKEYVVKDGDVLNFLFNV</sequence>
<evidence type="ECO:0000256" key="3">
    <source>
        <dbReference type="ARBA" id="ARBA00022741"/>
    </source>
</evidence>
<dbReference type="InterPro" id="IPR006073">
    <property type="entry name" value="GTP-bd"/>
</dbReference>
<dbReference type="PIRSF" id="PIRSF006641">
    <property type="entry name" value="CHP00092"/>
    <property type="match status" value="1"/>
</dbReference>
<name>A0A4P7BJZ7_9BURK</name>
<dbReference type="Proteomes" id="UP000619512">
    <property type="component" value="Unassembled WGS sequence"/>
</dbReference>
<keyword evidence="3 6" id="KW-0547">Nucleotide-binding</keyword>
<dbReference type="GO" id="GO:0005524">
    <property type="term" value="F:ATP binding"/>
    <property type="evidence" value="ECO:0007669"/>
    <property type="project" value="UniProtKB-UniRule"/>
</dbReference>
<dbReference type="InterPro" id="IPR012675">
    <property type="entry name" value="Beta-grasp_dom_sf"/>
</dbReference>
<dbReference type="CDD" id="cd04867">
    <property type="entry name" value="TGS_YchF_OLA1"/>
    <property type="match status" value="1"/>
</dbReference>
<evidence type="ECO:0000256" key="5">
    <source>
        <dbReference type="ARBA" id="ARBA00022842"/>
    </source>
</evidence>
<accession>A0A4P7BJZ7</accession>
<dbReference type="SUPFAM" id="SSF52540">
    <property type="entry name" value="P-loop containing nucleoside triphosphate hydrolases"/>
    <property type="match status" value="1"/>
</dbReference>
<evidence type="ECO:0000259" key="8">
    <source>
        <dbReference type="PROSITE" id="PS51880"/>
    </source>
</evidence>
<dbReference type="GO" id="GO:0005737">
    <property type="term" value="C:cytoplasm"/>
    <property type="evidence" value="ECO:0007669"/>
    <property type="project" value="TreeGrafter"/>
</dbReference>
<comment type="similarity">
    <text evidence="6">Belongs to the TRAFAC class OBG-HflX-like GTPase superfamily. OBG GTPase family. YchF/OLA1 subfamily.</text>
</comment>
<dbReference type="GO" id="GO:0046872">
    <property type="term" value="F:metal ion binding"/>
    <property type="evidence" value="ECO:0007669"/>
    <property type="project" value="UniProtKB-KW"/>
</dbReference>
<dbReference type="AlphaFoldDB" id="A0A4P7BJZ7"/>
<evidence type="ECO:0000256" key="1">
    <source>
        <dbReference type="ARBA" id="ARBA00001946"/>
    </source>
</evidence>
<comment type="function">
    <text evidence="6">ATPase that binds to both the 70S ribosome and the 50S ribosomal subunit in a nucleotide-independent manner.</text>
</comment>
<dbReference type="Proteomes" id="UP000294359">
    <property type="component" value="Chromosome"/>
</dbReference>
<dbReference type="CDD" id="cd01900">
    <property type="entry name" value="YchF"/>
    <property type="match status" value="1"/>
</dbReference>
<evidence type="ECO:0000259" key="7">
    <source>
        <dbReference type="PROSITE" id="PS51710"/>
    </source>
</evidence>
<keyword evidence="2" id="KW-0479">Metal-binding</keyword>
<reference evidence="9" key="3">
    <citation type="submission" date="2022-12" db="EMBL/GenBank/DDBJ databases">
        <authorList>
            <person name="Sun Q."/>
            <person name="Kim S."/>
        </authorList>
    </citation>
    <scope>NUCLEOTIDE SEQUENCE</scope>
    <source>
        <strain evidence="9">KCTC 12344</strain>
    </source>
</reference>
<reference evidence="10 11" key="2">
    <citation type="submission" date="2019-03" db="EMBL/GenBank/DDBJ databases">
        <title>Draft Genome Sequences of Six Type Strains of the Genus Massilia.</title>
        <authorList>
            <person name="Miess H."/>
            <person name="Frediansyhah A."/>
            <person name="Gross H."/>
        </authorList>
    </citation>
    <scope>NUCLEOTIDE SEQUENCE [LARGE SCALE GENOMIC DNA]</scope>
    <source>
        <strain evidence="10 11">DSM 17505</strain>
    </source>
</reference>
<dbReference type="EMBL" id="BMWW01000008">
    <property type="protein sequence ID" value="GGZ03763.1"/>
    <property type="molecule type" value="Genomic_DNA"/>
</dbReference>
<dbReference type="SUPFAM" id="SSF81271">
    <property type="entry name" value="TGS-like"/>
    <property type="match status" value="1"/>
</dbReference>
<dbReference type="HAMAP" id="MF_00944">
    <property type="entry name" value="YchF_OLA1_ATPase"/>
    <property type="match status" value="1"/>
</dbReference>
<proteinExistence type="inferred from homology"/>
<dbReference type="RefSeq" id="WP_134386594.1">
    <property type="nucleotide sequence ID" value="NZ_BMWW01000008.1"/>
</dbReference>
<dbReference type="InterPro" id="IPR004095">
    <property type="entry name" value="TGS"/>
</dbReference>
<keyword evidence="10" id="KW-0378">Hydrolase</keyword>
<evidence type="ECO:0000256" key="6">
    <source>
        <dbReference type="HAMAP-Rule" id="MF_00944"/>
    </source>
</evidence>
<dbReference type="Pfam" id="PF06071">
    <property type="entry name" value="YchF-GTPase_C"/>
    <property type="match status" value="1"/>
</dbReference>
<dbReference type="FunFam" id="3.10.20.30:FF:000001">
    <property type="entry name" value="Ribosome-binding ATPase YchF"/>
    <property type="match status" value="1"/>
</dbReference>